<dbReference type="AlphaFoldDB" id="A0A286UVR3"/>
<dbReference type="GO" id="GO:0005524">
    <property type="term" value="F:ATP binding"/>
    <property type="evidence" value="ECO:0007669"/>
    <property type="project" value="UniProtKB-KW"/>
</dbReference>
<evidence type="ECO:0000256" key="2">
    <source>
        <dbReference type="ARBA" id="ARBA00022741"/>
    </source>
</evidence>
<comment type="caution">
    <text evidence="5">The sequence shown here is derived from an EMBL/GenBank/DDBJ whole genome shotgun (WGS) entry which is preliminary data.</text>
</comment>
<dbReference type="PANTHER" id="PTHR10695">
    <property type="entry name" value="DEPHOSPHO-COA KINASE-RELATED"/>
    <property type="match status" value="1"/>
</dbReference>
<dbReference type="GO" id="GO:0005737">
    <property type="term" value="C:cytoplasm"/>
    <property type="evidence" value="ECO:0007669"/>
    <property type="project" value="UniProtKB-ARBA"/>
</dbReference>
<gene>
    <name evidence="5" type="ORF">PNOK_0076100</name>
</gene>
<reference evidence="5 6" key="1">
    <citation type="journal article" date="2017" name="Mol. Ecol.">
        <title>Comparative and population genomic landscape of Phellinus noxius: A hypervariable fungus causing root rot in trees.</title>
        <authorList>
            <person name="Chung C.L."/>
            <person name="Lee T.J."/>
            <person name="Akiba M."/>
            <person name="Lee H.H."/>
            <person name="Kuo T.H."/>
            <person name="Liu D."/>
            <person name="Ke H.M."/>
            <person name="Yokoi T."/>
            <person name="Roa M.B."/>
            <person name="Lu M.J."/>
            <person name="Chang Y.Y."/>
            <person name="Ann P.J."/>
            <person name="Tsai J.N."/>
            <person name="Chen C.Y."/>
            <person name="Tzean S.S."/>
            <person name="Ota Y."/>
            <person name="Hattori T."/>
            <person name="Sahashi N."/>
            <person name="Liou R.F."/>
            <person name="Kikuchi T."/>
            <person name="Tsai I.J."/>
        </authorList>
    </citation>
    <scope>NUCLEOTIDE SEQUENCE [LARGE SCALE GENOMIC DNA]</scope>
    <source>
        <strain evidence="5 6">FFPRI411160</strain>
    </source>
</reference>
<dbReference type="STRING" id="2282107.A0A286UVR3"/>
<accession>A0A286UVR3</accession>
<keyword evidence="3" id="KW-0067">ATP-binding</keyword>
<dbReference type="InterPro" id="IPR027417">
    <property type="entry name" value="P-loop_NTPase"/>
</dbReference>
<feature type="transmembrane region" description="Helical" evidence="4">
    <location>
        <begin position="203"/>
        <end position="225"/>
    </location>
</feature>
<dbReference type="InParanoid" id="A0A286UVR3"/>
<sequence>MLVVGLTGGIATGKSTVSTLIKKHSSAPVIDADVIAREVVEPGSPALEKIRDYFGSDILLADGRLDRAKLGRVIFGDEEKRKVLNGIVHPAVRRKLLTEIIKAWIGGYSYCVIDVPLLIETGLYRWVGKVVLVSCSQHTQLQRLMARDGSTEQAAISRISSQIPIHEKTSYADIVINNDGSAEELEQKIRTDLLRILNNEARWFWLFDWLCPPFGVLSACLTLFIKNLKRSVFYGGRDTDRLRVN</sequence>
<dbReference type="Gene3D" id="3.40.50.300">
    <property type="entry name" value="P-loop containing nucleotide triphosphate hydrolases"/>
    <property type="match status" value="1"/>
</dbReference>
<name>A0A286UVR3_9AGAM</name>
<dbReference type="InterPro" id="IPR001977">
    <property type="entry name" value="Depp_CoAkinase"/>
</dbReference>
<dbReference type="FunCoup" id="A0A286UVR3">
    <property type="interactions" value="198"/>
</dbReference>
<dbReference type="FunFam" id="3.40.50.300:FF:000485">
    <property type="entry name" value="Dephospho-CoA kinase CAB5"/>
    <property type="match status" value="1"/>
</dbReference>
<comment type="similarity">
    <text evidence="1">Belongs to the CoaE family.</text>
</comment>
<evidence type="ECO:0000256" key="1">
    <source>
        <dbReference type="ARBA" id="ARBA00009018"/>
    </source>
</evidence>
<keyword evidence="4" id="KW-1133">Transmembrane helix</keyword>
<keyword evidence="6" id="KW-1185">Reference proteome</keyword>
<dbReference type="EMBL" id="NBII01000001">
    <property type="protein sequence ID" value="PAV23693.1"/>
    <property type="molecule type" value="Genomic_DNA"/>
</dbReference>
<evidence type="ECO:0000313" key="6">
    <source>
        <dbReference type="Proteomes" id="UP000217199"/>
    </source>
</evidence>
<dbReference type="NCBIfam" id="TIGR00152">
    <property type="entry name" value="dephospho-CoA kinase"/>
    <property type="match status" value="1"/>
</dbReference>
<keyword evidence="4" id="KW-0472">Membrane</keyword>
<dbReference type="SUPFAM" id="SSF52540">
    <property type="entry name" value="P-loop containing nucleoside triphosphate hydrolases"/>
    <property type="match status" value="1"/>
</dbReference>
<organism evidence="5 6">
    <name type="scientific">Pyrrhoderma noxium</name>
    <dbReference type="NCBI Taxonomy" id="2282107"/>
    <lineage>
        <taxon>Eukaryota</taxon>
        <taxon>Fungi</taxon>
        <taxon>Dikarya</taxon>
        <taxon>Basidiomycota</taxon>
        <taxon>Agaricomycotina</taxon>
        <taxon>Agaricomycetes</taxon>
        <taxon>Hymenochaetales</taxon>
        <taxon>Hymenochaetaceae</taxon>
        <taxon>Pyrrhoderma</taxon>
    </lineage>
</organism>
<dbReference type="Proteomes" id="UP000217199">
    <property type="component" value="Unassembled WGS sequence"/>
</dbReference>
<dbReference type="PROSITE" id="PS51219">
    <property type="entry name" value="DPCK"/>
    <property type="match status" value="1"/>
</dbReference>
<dbReference type="OrthoDB" id="247245at2759"/>
<dbReference type="CDD" id="cd02022">
    <property type="entry name" value="DPCK"/>
    <property type="match status" value="1"/>
</dbReference>
<protein>
    <recommendedName>
        <fullName evidence="7">Dephospho-kinase</fullName>
    </recommendedName>
</protein>
<evidence type="ECO:0000256" key="3">
    <source>
        <dbReference type="ARBA" id="ARBA00022840"/>
    </source>
</evidence>
<dbReference type="PANTHER" id="PTHR10695:SF46">
    <property type="entry name" value="BIFUNCTIONAL COENZYME A SYNTHASE-RELATED"/>
    <property type="match status" value="1"/>
</dbReference>
<keyword evidence="4" id="KW-0812">Transmembrane</keyword>
<evidence type="ECO:0000313" key="5">
    <source>
        <dbReference type="EMBL" id="PAV23693.1"/>
    </source>
</evidence>
<dbReference type="GO" id="GO:0004140">
    <property type="term" value="F:dephospho-CoA kinase activity"/>
    <property type="evidence" value="ECO:0007669"/>
    <property type="project" value="InterPro"/>
</dbReference>
<evidence type="ECO:0000256" key="4">
    <source>
        <dbReference type="SAM" id="Phobius"/>
    </source>
</evidence>
<proteinExistence type="inferred from homology"/>
<dbReference type="HAMAP" id="MF_00376">
    <property type="entry name" value="Dephospho_CoA_kinase"/>
    <property type="match status" value="1"/>
</dbReference>
<dbReference type="GO" id="GO:0015937">
    <property type="term" value="P:coenzyme A biosynthetic process"/>
    <property type="evidence" value="ECO:0007669"/>
    <property type="project" value="InterPro"/>
</dbReference>
<keyword evidence="2" id="KW-0547">Nucleotide-binding</keyword>
<evidence type="ECO:0008006" key="7">
    <source>
        <dbReference type="Google" id="ProtNLM"/>
    </source>
</evidence>
<dbReference type="Pfam" id="PF01121">
    <property type="entry name" value="CoaE"/>
    <property type="match status" value="1"/>
</dbReference>